<protein>
    <submittedName>
        <fullName evidence="2">Uncharacterized protein</fullName>
    </submittedName>
</protein>
<feature type="region of interest" description="Disordered" evidence="1">
    <location>
        <begin position="1"/>
        <end position="21"/>
    </location>
</feature>
<dbReference type="Proteomes" id="UP001529510">
    <property type="component" value="Unassembled WGS sequence"/>
</dbReference>
<dbReference type="AlphaFoldDB" id="A0ABD0PFI1"/>
<evidence type="ECO:0000256" key="1">
    <source>
        <dbReference type="SAM" id="MobiDB-lite"/>
    </source>
</evidence>
<keyword evidence="3" id="KW-1185">Reference proteome</keyword>
<dbReference type="EMBL" id="JAMKFB020000016">
    <property type="protein sequence ID" value="KAL0172520.1"/>
    <property type="molecule type" value="Genomic_DNA"/>
</dbReference>
<reference evidence="2 3" key="1">
    <citation type="submission" date="2024-05" db="EMBL/GenBank/DDBJ databases">
        <title>Genome sequencing and assembly of Indian major carp, Cirrhinus mrigala (Hamilton, 1822).</title>
        <authorList>
            <person name="Mohindra V."/>
            <person name="Chowdhury L.M."/>
            <person name="Lal K."/>
            <person name="Jena J.K."/>
        </authorList>
    </citation>
    <scope>NUCLEOTIDE SEQUENCE [LARGE SCALE GENOMIC DNA]</scope>
    <source>
        <strain evidence="2">CM1030</strain>
        <tissue evidence="2">Blood</tissue>
    </source>
</reference>
<dbReference type="InterPro" id="IPR013783">
    <property type="entry name" value="Ig-like_fold"/>
</dbReference>
<evidence type="ECO:0000313" key="2">
    <source>
        <dbReference type="EMBL" id="KAL0172520.1"/>
    </source>
</evidence>
<accession>A0ABD0PFI1</accession>
<gene>
    <name evidence="2" type="ORF">M9458_032831</name>
</gene>
<sequence length="51" mass="5332">MKQVDGLCSPGSASSSSAVPITLEPQSSQTVTFPAVPMKIGEIPIIIELFE</sequence>
<dbReference type="Gene3D" id="2.60.40.10">
    <property type="entry name" value="Immunoglobulins"/>
    <property type="match status" value="1"/>
</dbReference>
<comment type="caution">
    <text evidence="2">The sequence shown here is derived from an EMBL/GenBank/DDBJ whole genome shotgun (WGS) entry which is preliminary data.</text>
</comment>
<name>A0ABD0PFI1_CIRMR</name>
<feature type="non-terminal residue" evidence="2">
    <location>
        <position position="51"/>
    </location>
</feature>
<evidence type="ECO:0000313" key="3">
    <source>
        <dbReference type="Proteomes" id="UP001529510"/>
    </source>
</evidence>
<proteinExistence type="predicted"/>
<organism evidence="2 3">
    <name type="scientific">Cirrhinus mrigala</name>
    <name type="common">Mrigala</name>
    <dbReference type="NCBI Taxonomy" id="683832"/>
    <lineage>
        <taxon>Eukaryota</taxon>
        <taxon>Metazoa</taxon>
        <taxon>Chordata</taxon>
        <taxon>Craniata</taxon>
        <taxon>Vertebrata</taxon>
        <taxon>Euteleostomi</taxon>
        <taxon>Actinopterygii</taxon>
        <taxon>Neopterygii</taxon>
        <taxon>Teleostei</taxon>
        <taxon>Ostariophysi</taxon>
        <taxon>Cypriniformes</taxon>
        <taxon>Cyprinidae</taxon>
        <taxon>Labeoninae</taxon>
        <taxon>Labeonini</taxon>
        <taxon>Cirrhinus</taxon>
    </lineage>
</organism>
<feature type="non-terminal residue" evidence="2">
    <location>
        <position position="1"/>
    </location>
</feature>